<dbReference type="PANTHER" id="PTHR15337">
    <property type="entry name" value="ANTERIOR GRADIENT PROTEIN-RELATED"/>
    <property type="match status" value="1"/>
</dbReference>
<dbReference type="InterPro" id="IPR051099">
    <property type="entry name" value="AGR/TXD"/>
</dbReference>
<organism evidence="3 4">
    <name type="scientific">Octopus sinensis</name>
    <name type="common">East Asian common octopus</name>
    <dbReference type="NCBI Taxonomy" id="2607531"/>
    <lineage>
        <taxon>Eukaryota</taxon>
        <taxon>Metazoa</taxon>
        <taxon>Spiralia</taxon>
        <taxon>Lophotrochozoa</taxon>
        <taxon>Mollusca</taxon>
        <taxon>Cephalopoda</taxon>
        <taxon>Coleoidea</taxon>
        <taxon>Octopodiformes</taxon>
        <taxon>Octopoda</taxon>
        <taxon>Incirrata</taxon>
        <taxon>Octopodidae</taxon>
        <taxon>Octopus</taxon>
    </lineage>
</organism>
<evidence type="ECO:0000256" key="2">
    <source>
        <dbReference type="SAM" id="SignalP"/>
    </source>
</evidence>
<sequence>MAAYTVILFIFSVQLTLCLCNENDLPNGWGDNIAWHNLQDGLKKSKKQNKPLMFILHKAWCGACKALKPKFADSEEIGELSKEFIMVNSPDDQDSKYSPDGGYIPRILFLDSSGDVMLDFFNEEGNPNYKYYYPAISQVLTSMKNVLQAIKNKAQNEEL</sequence>
<feature type="chain" id="PRO_5028386355" evidence="2">
    <location>
        <begin position="19"/>
        <end position="159"/>
    </location>
</feature>
<dbReference type="SUPFAM" id="SSF52833">
    <property type="entry name" value="Thioredoxin-like"/>
    <property type="match status" value="1"/>
</dbReference>
<dbReference type="RefSeq" id="XP_029640135.1">
    <property type="nucleotide sequence ID" value="XM_029784275.2"/>
</dbReference>
<gene>
    <name evidence="4" type="primary">LOC115215105</name>
</gene>
<dbReference type="InterPro" id="IPR036249">
    <property type="entry name" value="Thioredoxin-like_sf"/>
</dbReference>
<protein>
    <submittedName>
        <fullName evidence="4">Thioredoxin domain-containing protein 12</fullName>
    </submittedName>
</protein>
<dbReference type="Gene3D" id="3.40.30.10">
    <property type="entry name" value="Glutaredoxin"/>
    <property type="match status" value="1"/>
</dbReference>
<name>A0A6P7SPC0_9MOLL</name>
<dbReference type="PANTHER" id="PTHR15337:SF11">
    <property type="entry name" value="THIOREDOXIN DOMAIN-CONTAINING PROTEIN"/>
    <property type="match status" value="1"/>
</dbReference>
<proteinExistence type="predicted"/>
<dbReference type="KEGG" id="osn:115215105"/>
<dbReference type="AlphaFoldDB" id="A0A6P7SPC0"/>
<accession>A0A6P7SPC0</accession>
<dbReference type="GO" id="GO:0005783">
    <property type="term" value="C:endoplasmic reticulum"/>
    <property type="evidence" value="ECO:0007669"/>
    <property type="project" value="TreeGrafter"/>
</dbReference>
<dbReference type="Proteomes" id="UP000515154">
    <property type="component" value="Linkage group LG8"/>
</dbReference>
<evidence type="ECO:0000256" key="1">
    <source>
        <dbReference type="ARBA" id="ARBA00022729"/>
    </source>
</evidence>
<reference evidence="4" key="1">
    <citation type="submission" date="2025-08" db="UniProtKB">
        <authorList>
            <consortium name="RefSeq"/>
        </authorList>
    </citation>
    <scope>IDENTIFICATION</scope>
</reference>
<keyword evidence="3" id="KW-1185">Reference proteome</keyword>
<keyword evidence="1 2" id="KW-0732">Signal</keyword>
<evidence type="ECO:0000313" key="3">
    <source>
        <dbReference type="Proteomes" id="UP000515154"/>
    </source>
</evidence>
<feature type="signal peptide" evidence="2">
    <location>
        <begin position="1"/>
        <end position="18"/>
    </location>
</feature>
<dbReference type="Pfam" id="PF13899">
    <property type="entry name" value="Thioredoxin_7"/>
    <property type="match status" value="1"/>
</dbReference>
<evidence type="ECO:0000313" key="4">
    <source>
        <dbReference type="RefSeq" id="XP_029640135.1"/>
    </source>
</evidence>